<protein>
    <submittedName>
        <fullName evidence="3">Esterase</fullName>
    </submittedName>
</protein>
<keyword evidence="1" id="KW-0378">Hydrolase</keyword>
<dbReference type="Pfam" id="PF07859">
    <property type="entry name" value="Abhydrolase_3"/>
    <property type="match status" value="1"/>
</dbReference>
<dbReference type="PANTHER" id="PTHR48081">
    <property type="entry name" value="AB HYDROLASE SUPERFAMILY PROTEIN C4A8.06C"/>
    <property type="match status" value="1"/>
</dbReference>
<accession>A0ABQ5V6N8</accession>
<gene>
    <name evidence="3" type="ORF">GCM10007853_09290</name>
</gene>
<dbReference type="PANTHER" id="PTHR48081:SF8">
    <property type="entry name" value="ALPHA_BETA HYDROLASE FOLD-3 DOMAIN-CONTAINING PROTEIN-RELATED"/>
    <property type="match status" value="1"/>
</dbReference>
<reference evidence="3" key="1">
    <citation type="journal article" date="2014" name="Int. J. Syst. Evol. Microbiol.">
        <title>Complete genome of a new Firmicutes species belonging to the dominant human colonic microbiota ('Ruminococcus bicirculans') reveals two chromosomes and a selective capacity to utilize plant glucans.</title>
        <authorList>
            <consortium name="NISC Comparative Sequencing Program"/>
            <person name="Wegmann U."/>
            <person name="Louis P."/>
            <person name="Goesmann A."/>
            <person name="Henrissat B."/>
            <person name="Duncan S.H."/>
            <person name="Flint H.J."/>
        </authorList>
    </citation>
    <scope>NUCLEOTIDE SEQUENCE</scope>
    <source>
        <strain evidence="3">NBRC 108219</strain>
    </source>
</reference>
<evidence type="ECO:0000313" key="4">
    <source>
        <dbReference type="Proteomes" id="UP001161391"/>
    </source>
</evidence>
<comment type="caution">
    <text evidence="3">The sequence shown here is derived from an EMBL/GenBank/DDBJ whole genome shotgun (WGS) entry which is preliminary data.</text>
</comment>
<dbReference type="RefSeq" id="WP_284388081.1">
    <property type="nucleotide sequence ID" value="NZ_BSNK01000001.1"/>
</dbReference>
<feature type="domain" description="Alpha/beta hydrolase fold-3" evidence="2">
    <location>
        <begin position="70"/>
        <end position="268"/>
    </location>
</feature>
<dbReference type="InterPro" id="IPR029058">
    <property type="entry name" value="AB_hydrolase_fold"/>
</dbReference>
<evidence type="ECO:0000256" key="1">
    <source>
        <dbReference type="ARBA" id="ARBA00022801"/>
    </source>
</evidence>
<name>A0ABQ5V6N8_9PROT</name>
<organism evidence="3 4">
    <name type="scientific">Algimonas ampicilliniresistens</name>
    <dbReference type="NCBI Taxonomy" id="1298735"/>
    <lineage>
        <taxon>Bacteria</taxon>
        <taxon>Pseudomonadati</taxon>
        <taxon>Pseudomonadota</taxon>
        <taxon>Alphaproteobacteria</taxon>
        <taxon>Maricaulales</taxon>
        <taxon>Robiginitomaculaceae</taxon>
        <taxon>Algimonas</taxon>
    </lineage>
</organism>
<reference evidence="3" key="2">
    <citation type="submission" date="2023-01" db="EMBL/GenBank/DDBJ databases">
        <title>Draft genome sequence of Algimonas ampicilliniresistens strain NBRC 108219.</title>
        <authorList>
            <person name="Sun Q."/>
            <person name="Mori K."/>
        </authorList>
    </citation>
    <scope>NUCLEOTIDE SEQUENCE</scope>
    <source>
        <strain evidence="3">NBRC 108219</strain>
    </source>
</reference>
<dbReference type="Proteomes" id="UP001161391">
    <property type="component" value="Unassembled WGS sequence"/>
</dbReference>
<keyword evidence="4" id="KW-1185">Reference proteome</keyword>
<sequence length="287" mass="31649">MGTSFGYKVMTGVLRLTKHRNKMIADAARGEQRNTLPPKKYAARWRREEFEGRAIWICVPKSGTTDNVYVHQHGGGFVYGLMALHYMSLSELADHAGLTVIMPDYPLPPDAHARDIIGWADRHFESCIDCYGLQNVSLGGDSAGANLSLAILQTRAGRGDPNPETVILWSPWLDLTGPKDFTKADDYGVVITPFGLEPAVSGYLGDMDRDDPLISPLFADVSKLPALHIVAGAKDVLYPPAQDFAEKADAAGKLASLTVEPNYGHYWMFYPMSDRHRTLKQIAGMLR</sequence>
<dbReference type="SUPFAM" id="SSF53474">
    <property type="entry name" value="alpha/beta-Hydrolases"/>
    <property type="match status" value="1"/>
</dbReference>
<dbReference type="InterPro" id="IPR013094">
    <property type="entry name" value="AB_hydrolase_3"/>
</dbReference>
<dbReference type="Gene3D" id="3.40.50.1820">
    <property type="entry name" value="alpha/beta hydrolase"/>
    <property type="match status" value="1"/>
</dbReference>
<evidence type="ECO:0000313" key="3">
    <source>
        <dbReference type="EMBL" id="GLQ23055.1"/>
    </source>
</evidence>
<dbReference type="InterPro" id="IPR050300">
    <property type="entry name" value="GDXG_lipolytic_enzyme"/>
</dbReference>
<evidence type="ECO:0000259" key="2">
    <source>
        <dbReference type="Pfam" id="PF07859"/>
    </source>
</evidence>
<dbReference type="EMBL" id="BSNK01000001">
    <property type="protein sequence ID" value="GLQ23055.1"/>
    <property type="molecule type" value="Genomic_DNA"/>
</dbReference>
<proteinExistence type="predicted"/>